<name>L7LF51_9ACTN</name>
<organism evidence="1 2">
    <name type="scientific">Gordonia sihwensis NBRC 108236</name>
    <dbReference type="NCBI Taxonomy" id="1223544"/>
    <lineage>
        <taxon>Bacteria</taxon>
        <taxon>Bacillati</taxon>
        <taxon>Actinomycetota</taxon>
        <taxon>Actinomycetes</taxon>
        <taxon>Mycobacteriales</taxon>
        <taxon>Gordoniaceae</taxon>
        <taxon>Gordonia</taxon>
    </lineage>
</organism>
<evidence type="ECO:0000313" key="2">
    <source>
        <dbReference type="Proteomes" id="UP000035083"/>
    </source>
</evidence>
<evidence type="ECO:0000313" key="1">
    <source>
        <dbReference type="EMBL" id="GAC59499.1"/>
    </source>
</evidence>
<dbReference type="AlphaFoldDB" id="L7LF51"/>
<dbReference type="EMBL" id="BANU01000002">
    <property type="protein sequence ID" value="GAC59499.1"/>
    <property type="molecule type" value="Genomic_DNA"/>
</dbReference>
<reference evidence="1 2" key="1">
    <citation type="submission" date="2012-12" db="EMBL/GenBank/DDBJ databases">
        <title>Whole genome shotgun sequence of Gordonia sihwensis NBRC 108236.</title>
        <authorList>
            <person name="Yoshida I."/>
            <person name="Hosoyama A."/>
            <person name="Tsuchikane K."/>
            <person name="Ando Y."/>
            <person name="Baba S."/>
            <person name="Ohji S."/>
            <person name="Hamada M."/>
            <person name="Tamura T."/>
            <person name="Yamazoe A."/>
            <person name="Yamazaki S."/>
            <person name="Fujita N."/>
        </authorList>
    </citation>
    <scope>NUCLEOTIDE SEQUENCE [LARGE SCALE GENOMIC DNA]</scope>
    <source>
        <strain evidence="1 2">NBRC 108236</strain>
    </source>
</reference>
<keyword evidence="2" id="KW-1185">Reference proteome</keyword>
<sequence length="81" mass="9405">MALTADEFEQMSRITEQYTGRPWDGSDTHLDQTLQLQELDSNITDAHIAWLERARRRAHRAGREWNAAEVARQARIREAGE</sequence>
<comment type="caution">
    <text evidence="1">The sequence shown here is derived from an EMBL/GenBank/DDBJ whole genome shotgun (WGS) entry which is preliminary data.</text>
</comment>
<gene>
    <name evidence="1" type="ORF">GSI01S_02_01420</name>
</gene>
<proteinExistence type="predicted"/>
<protein>
    <submittedName>
        <fullName evidence="1">Uncharacterized protein</fullName>
    </submittedName>
</protein>
<dbReference type="RefSeq" id="WP_006894733.1">
    <property type="nucleotide sequence ID" value="NZ_BANU01000002.1"/>
</dbReference>
<dbReference type="Proteomes" id="UP000035083">
    <property type="component" value="Unassembled WGS sequence"/>
</dbReference>
<accession>L7LF51</accession>